<evidence type="ECO:0008006" key="3">
    <source>
        <dbReference type="Google" id="ProtNLM"/>
    </source>
</evidence>
<keyword evidence="2" id="KW-1185">Reference proteome</keyword>
<comment type="caution">
    <text evidence="1">The sequence shown here is derived from an EMBL/GenBank/DDBJ whole genome shotgun (WGS) entry which is preliminary data.</text>
</comment>
<reference evidence="1 2" key="1">
    <citation type="submission" date="2022-06" db="EMBL/GenBank/DDBJ databases">
        <title>Janthinobacterium kumbetensis sp. nov., isolated from spring water in Turkey.</title>
        <authorList>
            <person name="Inan Bektas K."/>
            <person name="Belduz A.A."/>
            <person name="Canakci S."/>
            <person name="Nalcaoglu A."/>
            <person name="Ceylan E."/>
            <person name="Kati H."/>
        </authorList>
    </citation>
    <scope>NUCLEOTIDE SEQUENCE [LARGE SCALE GENOMIC DNA]</scope>
    <source>
        <strain evidence="1 2">GK</strain>
    </source>
</reference>
<protein>
    <recommendedName>
        <fullName evidence="3">Peptide chain release factor 2</fullName>
    </recommendedName>
</protein>
<dbReference type="EMBL" id="JAMQGR010000001">
    <property type="protein sequence ID" value="MCM2564366.1"/>
    <property type="molecule type" value="Genomic_DNA"/>
</dbReference>
<evidence type="ECO:0000313" key="1">
    <source>
        <dbReference type="EMBL" id="MCM2564366.1"/>
    </source>
</evidence>
<sequence length="95" mass="10941">MMYSCGKTISPASYAARQPLSRQKYCRKYSKIVILLPRAAAIAPRRQRKRAALAYNSGFDFTIEDQNIMEAERINIISALLNDLTVREAELRRYL</sequence>
<gene>
    <name evidence="1" type="ORF">NCG91_02065</name>
</gene>
<accession>A0ABT0WJZ3</accession>
<dbReference type="Proteomes" id="UP001202243">
    <property type="component" value="Unassembled WGS sequence"/>
</dbReference>
<dbReference type="RefSeq" id="WP_171984906.1">
    <property type="nucleotide sequence ID" value="NZ_JAMQGR010000001.1"/>
</dbReference>
<proteinExistence type="predicted"/>
<organism evidence="1 2">
    <name type="scientific">Janthinobacterium kumbetense</name>
    <dbReference type="NCBI Taxonomy" id="2950280"/>
    <lineage>
        <taxon>Bacteria</taxon>
        <taxon>Pseudomonadati</taxon>
        <taxon>Pseudomonadota</taxon>
        <taxon>Betaproteobacteria</taxon>
        <taxon>Burkholderiales</taxon>
        <taxon>Oxalobacteraceae</taxon>
        <taxon>Janthinobacterium</taxon>
    </lineage>
</organism>
<name>A0ABT0WJZ3_9BURK</name>
<evidence type="ECO:0000313" key="2">
    <source>
        <dbReference type="Proteomes" id="UP001202243"/>
    </source>
</evidence>